<protein>
    <submittedName>
        <fullName evidence="1">Uncharacterized protein</fullName>
    </submittedName>
</protein>
<keyword evidence="2" id="KW-1185">Reference proteome</keyword>
<organism evidence="1 2">
    <name type="scientific">Reticulomyxa filosa</name>
    <dbReference type="NCBI Taxonomy" id="46433"/>
    <lineage>
        <taxon>Eukaryota</taxon>
        <taxon>Sar</taxon>
        <taxon>Rhizaria</taxon>
        <taxon>Retaria</taxon>
        <taxon>Foraminifera</taxon>
        <taxon>Monothalamids</taxon>
        <taxon>Reticulomyxidae</taxon>
        <taxon>Reticulomyxa</taxon>
    </lineage>
</organism>
<accession>X6NSJ0</accession>
<comment type="caution">
    <text evidence="1">The sequence shown here is derived from an EMBL/GenBank/DDBJ whole genome shotgun (WGS) entry which is preliminary data.</text>
</comment>
<dbReference type="AlphaFoldDB" id="X6NSJ0"/>
<proteinExistence type="predicted"/>
<sequence length="181" mass="21774">MSDINIEIKSILTSNIIDKRDHNLSILKLILHNAQALLEIKGRTWQSKTYSYFNICFIAIYDIELKFEEKGPNNWSLQMKTCLDKMRYQTMHIRGIKECNNIKILKIFIVCTLLQQALHERKEKKKMEKAPFNSLFKTFFFFRLRFADLMRQQFNLFFFQKCHFTENAISIQQRFINNVET</sequence>
<dbReference type="Proteomes" id="UP000023152">
    <property type="component" value="Unassembled WGS sequence"/>
</dbReference>
<name>X6NSJ0_RETFI</name>
<reference evidence="1 2" key="1">
    <citation type="journal article" date="2013" name="Curr. Biol.">
        <title>The Genome of the Foraminiferan Reticulomyxa filosa.</title>
        <authorList>
            <person name="Glockner G."/>
            <person name="Hulsmann N."/>
            <person name="Schleicher M."/>
            <person name="Noegel A.A."/>
            <person name="Eichinger L."/>
            <person name="Gallinger C."/>
            <person name="Pawlowski J."/>
            <person name="Sierra R."/>
            <person name="Euteneuer U."/>
            <person name="Pillet L."/>
            <person name="Moustafa A."/>
            <person name="Platzer M."/>
            <person name="Groth M."/>
            <person name="Szafranski K."/>
            <person name="Schliwa M."/>
        </authorList>
    </citation>
    <scope>NUCLEOTIDE SEQUENCE [LARGE SCALE GENOMIC DNA]</scope>
</reference>
<evidence type="ECO:0000313" key="2">
    <source>
        <dbReference type="Proteomes" id="UP000023152"/>
    </source>
</evidence>
<dbReference type="EMBL" id="ASPP01006412">
    <property type="protein sequence ID" value="ETO28878.1"/>
    <property type="molecule type" value="Genomic_DNA"/>
</dbReference>
<gene>
    <name evidence="1" type="ORF">RFI_08251</name>
</gene>
<evidence type="ECO:0000313" key="1">
    <source>
        <dbReference type="EMBL" id="ETO28878.1"/>
    </source>
</evidence>